<keyword evidence="2" id="KW-1185">Reference proteome</keyword>
<organism evidence="1 2">
    <name type="scientific">Vespula pensylvanica</name>
    <name type="common">Western yellow jacket</name>
    <name type="synonym">Wasp</name>
    <dbReference type="NCBI Taxonomy" id="30213"/>
    <lineage>
        <taxon>Eukaryota</taxon>
        <taxon>Metazoa</taxon>
        <taxon>Ecdysozoa</taxon>
        <taxon>Arthropoda</taxon>
        <taxon>Hexapoda</taxon>
        <taxon>Insecta</taxon>
        <taxon>Pterygota</taxon>
        <taxon>Neoptera</taxon>
        <taxon>Endopterygota</taxon>
        <taxon>Hymenoptera</taxon>
        <taxon>Apocrita</taxon>
        <taxon>Aculeata</taxon>
        <taxon>Vespoidea</taxon>
        <taxon>Vespidae</taxon>
        <taxon>Vespinae</taxon>
        <taxon>Vespula</taxon>
    </lineage>
</organism>
<accession>A0A834NCR4</accession>
<proteinExistence type="predicted"/>
<protein>
    <submittedName>
        <fullName evidence="1">Uncharacterized protein</fullName>
    </submittedName>
</protein>
<name>A0A834NCR4_VESPE</name>
<evidence type="ECO:0000313" key="2">
    <source>
        <dbReference type="Proteomes" id="UP000600918"/>
    </source>
</evidence>
<dbReference type="Proteomes" id="UP000600918">
    <property type="component" value="Unassembled WGS sequence"/>
</dbReference>
<comment type="caution">
    <text evidence="1">The sequence shown here is derived from an EMBL/GenBank/DDBJ whole genome shotgun (WGS) entry which is preliminary data.</text>
</comment>
<sequence>MHAGMRSAFLDLTILPRRQRKSSEHKNRNMAAREWRERPVMVDRGAKLNVSKSPSKLPLSLAYFIVNDVASRNIRGSLLVVSFSKKVGVPFKDATKLDNSN</sequence>
<reference evidence="1" key="1">
    <citation type="journal article" date="2020" name="G3 (Bethesda)">
        <title>High-Quality Assemblies for Three Invasive Social Wasps from the &lt;i&gt;Vespula&lt;/i&gt; Genus.</title>
        <authorList>
            <person name="Harrop T.W.R."/>
            <person name="Guhlin J."/>
            <person name="McLaughlin G.M."/>
            <person name="Permina E."/>
            <person name="Stockwell P."/>
            <person name="Gilligan J."/>
            <person name="Le Lec M.F."/>
            <person name="Gruber M.A.M."/>
            <person name="Quinn O."/>
            <person name="Lovegrove M."/>
            <person name="Duncan E.J."/>
            <person name="Remnant E.J."/>
            <person name="Van Eeckhoven J."/>
            <person name="Graham B."/>
            <person name="Knapp R.A."/>
            <person name="Langford K.W."/>
            <person name="Kronenberg Z."/>
            <person name="Press M.O."/>
            <person name="Eacker S.M."/>
            <person name="Wilson-Rankin E.E."/>
            <person name="Purcell J."/>
            <person name="Lester P.J."/>
            <person name="Dearden P.K."/>
        </authorList>
    </citation>
    <scope>NUCLEOTIDE SEQUENCE</scope>
    <source>
        <strain evidence="1">Volc-1</strain>
    </source>
</reference>
<gene>
    <name evidence="1" type="ORF">H0235_014889</name>
</gene>
<evidence type="ECO:0000313" key="1">
    <source>
        <dbReference type="EMBL" id="KAF7404195.1"/>
    </source>
</evidence>
<dbReference type="EMBL" id="JACSDY010000016">
    <property type="protein sequence ID" value="KAF7404195.1"/>
    <property type="molecule type" value="Genomic_DNA"/>
</dbReference>
<dbReference type="AlphaFoldDB" id="A0A834NCR4"/>